<feature type="transmembrane region" description="Helical" evidence="5">
    <location>
        <begin position="177"/>
        <end position="195"/>
    </location>
</feature>
<dbReference type="InterPro" id="IPR011701">
    <property type="entry name" value="MFS"/>
</dbReference>
<feature type="transmembrane region" description="Helical" evidence="5">
    <location>
        <begin position="45"/>
        <end position="68"/>
    </location>
</feature>
<sequence length="470" mass="52586">MNLNSKKKSTRVCVGLFFLLGGTEYAVILPTLWLYLQHKFDAEPWFFGVVFSAFCFSNLISSPLFGFWVDYTQKTKTAILFANLFEIGGNFLYCIAWSKYWVLGARLVAGIGAGIGGGIFAQIARTTTEKERTGMYSIAMALRQFGLLVGPGLNLFLREFNVKLGPFLIDKYTAPGIFMAVVWLIVELIMVFFYFDLPNVMSENDDDLCVSTDNSVNSNGYVKGEKQKLTNIDGSYRKRRRTNSVVDDWHLAKDLVKEEVIVILASQFMIFFNETALESIFTPLSEYLLGWKEIENSIAFCLIAFEAISVFILVRKISLKLADRWLIVIGIAFEGFALVWYLALLANAKPYESVVLPTLIVGTLVIVFGLPFFAVANVSLYSKITDEKTQGIAQGIQRSVTGVAMILGPLWGGALTKRLYLMLGVMAGLEVILAILMFLSFHRLKVPEKQTPPPQYGEINADNERQPLLA</sequence>
<dbReference type="EMBL" id="CALNXI010000651">
    <property type="protein sequence ID" value="CAH3030703.1"/>
    <property type="molecule type" value="Genomic_DNA"/>
</dbReference>
<dbReference type="InterPro" id="IPR036259">
    <property type="entry name" value="MFS_trans_sf"/>
</dbReference>
<reference evidence="7 8" key="1">
    <citation type="submission" date="2022-05" db="EMBL/GenBank/DDBJ databases">
        <authorList>
            <consortium name="Genoscope - CEA"/>
            <person name="William W."/>
        </authorList>
    </citation>
    <scope>NUCLEOTIDE SEQUENCE [LARGE SCALE GENOMIC DNA]</scope>
</reference>
<feature type="transmembrane region" description="Helical" evidence="5">
    <location>
        <begin position="104"/>
        <end position="124"/>
    </location>
</feature>
<feature type="domain" description="Major facilitator superfamily (MFS) profile" evidence="6">
    <location>
        <begin position="10"/>
        <end position="445"/>
    </location>
</feature>
<evidence type="ECO:0000256" key="2">
    <source>
        <dbReference type="ARBA" id="ARBA00022692"/>
    </source>
</evidence>
<dbReference type="PROSITE" id="PS50850">
    <property type="entry name" value="MFS"/>
    <property type="match status" value="1"/>
</dbReference>
<evidence type="ECO:0000256" key="1">
    <source>
        <dbReference type="ARBA" id="ARBA00004141"/>
    </source>
</evidence>
<dbReference type="Gene3D" id="1.20.1250.20">
    <property type="entry name" value="MFS general substrate transporter like domains"/>
    <property type="match status" value="1"/>
</dbReference>
<dbReference type="InterPro" id="IPR001958">
    <property type="entry name" value="Tet-R_TetA/multi-R_MdtG-like"/>
</dbReference>
<comment type="caution">
    <text evidence="7">The sequence shown here is derived from an EMBL/GenBank/DDBJ whole genome shotgun (WGS) entry which is preliminary data.</text>
</comment>
<dbReference type="InterPro" id="IPR051068">
    <property type="entry name" value="MFS_Domain-Containing_Protein"/>
</dbReference>
<protein>
    <recommendedName>
        <fullName evidence="6">Major facilitator superfamily (MFS) profile domain-containing protein</fullName>
    </recommendedName>
</protein>
<organism evidence="7 8">
    <name type="scientific">Porites evermanni</name>
    <dbReference type="NCBI Taxonomy" id="104178"/>
    <lineage>
        <taxon>Eukaryota</taxon>
        <taxon>Metazoa</taxon>
        <taxon>Cnidaria</taxon>
        <taxon>Anthozoa</taxon>
        <taxon>Hexacorallia</taxon>
        <taxon>Scleractinia</taxon>
        <taxon>Fungiina</taxon>
        <taxon>Poritidae</taxon>
        <taxon>Porites</taxon>
    </lineage>
</organism>
<keyword evidence="4 5" id="KW-0472">Membrane</keyword>
<feature type="transmembrane region" description="Helical" evidence="5">
    <location>
        <begin position="420"/>
        <end position="441"/>
    </location>
</feature>
<dbReference type="PRINTS" id="PR01035">
    <property type="entry name" value="TCRTETA"/>
</dbReference>
<accession>A0ABN8MP70</accession>
<evidence type="ECO:0000256" key="3">
    <source>
        <dbReference type="ARBA" id="ARBA00022989"/>
    </source>
</evidence>
<dbReference type="Proteomes" id="UP001159427">
    <property type="component" value="Unassembled WGS sequence"/>
</dbReference>
<dbReference type="PANTHER" id="PTHR23510:SF16">
    <property type="entry name" value="MAJOR FACILITATOR SUPERFAMILY (MFS) PROFILE DOMAIN-CONTAINING PROTEIN"/>
    <property type="match status" value="1"/>
</dbReference>
<feature type="transmembrane region" description="Helical" evidence="5">
    <location>
        <begin position="326"/>
        <end position="348"/>
    </location>
</feature>
<feature type="transmembrane region" description="Helical" evidence="5">
    <location>
        <begin position="260"/>
        <end position="277"/>
    </location>
</feature>
<evidence type="ECO:0000313" key="7">
    <source>
        <dbReference type="EMBL" id="CAH3030703.1"/>
    </source>
</evidence>
<dbReference type="SUPFAM" id="SSF103473">
    <property type="entry name" value="MFS general substrate transporter"/>
    <property type="match status" value="1"/>
</dbReference>
<feature type="transmembrane region" description="Helical" evidence="5">
    <location>
        <begin position="136"/>
        <end position="157"/>
    </location>
</feature>
<dbReference type="Pfam" id="PF07690">
    <property type="entry name" value="MFS_1"/>
    <property type="match status" value="1"/>
</dbReference>
<feature type="transmembrane region" description="Helical" evidence="5">
    <location>
        <begin position="297"/>
        <end position="314"/>
    </location>
</feature>
<comment type="subcellular location">
    <subcellularLocation>
        <location evidence="1">Membrane</location>
        <topology evidence="1">Multi-pass membrane protein</topology>
    </subcellularLocation>
</comment>
<name>A0ABN8MP70_9CNID</name>
<evidence type="ECO:0000256" key="5">
    <source>
        <dbReference type="SAM" id="Phobius"/>
    </source>
</evidence>
<proteinExistence type="predicted"/>
<feature type="transmembrane region" description="Helical" evidence="5">
    <location>
        <begin position="396"/>
        <end position="414"/>
    </location>
</feature>
<evidence type="ECO:0000313" key="8">
    <source>
        <dbReference type="Proteomes" id="UP001159427"/>
    </source>
</evidence>
<feature type="transmembrane region" description="Helical" evidence="5">
    <location>
        <begin position="354"/>
        <end position="375"/>
    </location>
</feature>
<feature type="transmembrane region" description="Helical" evidence="5">
    <location>
        <begin position="80"/>
        <end position="98"/>
    </location>
</feature>
<evidence type="ECO:0000256" key="4">
    <source>
        <dbReference type="ARBA" id="ARBA00023136"/>
    </source>
</evidence>
<gene>
    <name evidence="7" type="ORF">PEVE_00038420</name>
</gene>
<evidence type="ECO:0000259" key="6">
    <source>
        <dbReference type="PROSITE" id="PS50850"/>
    </source>
</evidence>
<keyword evidence="2 5" id="KW-0812">Transmembrane</keyword>
<dbReference type="PANTHER" id="PTHR23510">
    <property type="entry name" value="INNER MEMBRANE TRANSPORT PROTEIN YAJR"/>
    <property type="match status" value="1"/>
</dbReference>
<keyword evidence="8" id="KW-1185">Reference proteome</keyword>
<feature type="transmembrane region" description="Helical" evidence="5">
    <location>
        <begin position="12"/>
        <end position="33"/>
    </location>
</feature>
<dbReference type="InterPro" id="IPR020846">
    <property type="entry name" value="MFS_dom"/>
</dbReference>
<keyword evidence="3 5" id="KW-1133">Transmembrane helix</keyword>